<keyword evidence="3" id="KW-1185">Reference proteome</keyword>
<organism evidence="2 3">
    <name type="scientific">Suhomyces tanzawaensis NRRL Y-17324</name>
    <dbReference type="NCBI Taxonomy" id="984487"/>
    <lineage>
        <taxon>Eukaryota</taxon>
        <taxon>Fungi</taxon>
        <taxon>Dikarya</taxon>
        <taxon>Ascomycota</taxon>
        <taxon>Saccharomycotina</taxon>
        <taxon>Pichiomycetes</taxon>
        <taxon>Debaryomycetaceae</taxon>
        <taxon>Suhomyces</taxon>
    </lineage>
</organism>
<feature type="domain" description="PCI" evidence="1">
    <location>
        <begin position="2"/>
        <end position="62"/>
    </location>
</feature>
<reference evidence="3" key="1">
    <citation type="submission" date="2016-05" db="EMBL/GenBank/DDBJ databases">
        <title>Comparative genomics of biotechnologically important yeasts.</title>
        <authorList>
            <consortium name="DOE Joint Genome Institute"/>
            <person name="Riley R."/>
            <person name="Haridas S."/>
            <person name="Wolfe K.H."/>
            <person name="Lopes M.R."/>
            <person name="Hittinger C.T."/>
            <person name="Goker M."/>
            <person name="Salamov A."/>
            <person name="Wisecaver J."/>
            <person name="Long T.M."/>
            <person name="Aerts A.L."/>
            <person name="Barry K."/>
            <person name="Choi C."/>
            <person name="Clum A."/>
            <person name="Coughlan A.Y."/>
            <person name="Deshpande S."/>
            <person name="Douglass A.P."/>
            <person name="Hanson S.J."/>
            <person name="Klenk H.-P."/>
            <person name="Labutti K."/>
            <person name="Lapidus A."/>
            <person name="Lindquist E."/>
            <person name="Lipzen A."/>
            <person name="Meier-Kolthoff J.P."/>
            <person name="Ohm R.A."/>
            <person name="Otillar R.P."/>
            <person name="Pangilinan J."/>
            <person name="Peng Y."/>
            <person name="Rokas A."/>
            <person name="Rosa C.A."/>
            <person name="Scheuner C."/>
            <person name="Sibirny A.A."/>
            <person name="Slot J.C."/>
            <person name="Stielow J.B."/>
            <person name="Sun H."/>
            <person name="Kurtzman C.P."/>
            <person name="Blackwell M."/>
            <person name="Grigoriev I.V."/>
            <person name="Jeffries T.W."/>
        </authorList>
    </citation>
    <scope>NUCLEOTIDE SEQUENCE [LARGE SCALE GENOMIC DNA]</scope>
    <source>
        <strain evidence="3">NRRL Y-17324</strain>
    </source>
</reference>
<dbReference type="Proteomes" id="UP000094285">
    <property type="component" value="Unassembled WGS sequence"/>
</dbReference>
<evidence type="ECO:0000313" key="3">
    <source>
        <dbReference type="Proteomes" id="UP000094285"/>
    </source>
</evidence>
<evidence type="ECO:0000259" key="1">
    <source>
        <dbReference type="Pfam" id="PF01399"/>
    </source>
</evidence>
<dbReference type="InterPro" id="IPR000717">
    <property type="entry name" value="PCI_dom"/>
</dbReference>
<dbReference type="GO" id="GO:0008541">
    <property type="term" value="C:proteasome regulatory particle, lid subcomplex"/>
    <property type="evidence" value="ECO:0007669"/>
    <property type="project" value="UniProtKB-ARBA"/>
</dbReference>
<accession>A0A1E4SML6</accession>
<dbReference type="GeneID" id="30981485"/>
<dbReference type="InterPro" id="IPR036388">
    <property type="entry name" value="WH-like_DNA-bd_sf"/>
</dbReference>
<dbReference type="EMBL" id="KV453910">
    <property type="protein sequence ID" value="ODV80760.1"/>
    <property type="molecule type" value="Genomic_DNA"/>
</dbReference>
<sequence>MENNLMLLSKYYRSVRISKIYDIFRLPPHLQVEEILVSMIVGNKLPYGTRIDQLKGVLVFGKEEKIADEGINRDIKMVAKLLNEVCSHIESRTV</sequence>
<dbReference type="Gene3D" id="1.10.10.10">
    <property type="entry name" value="Winged helix-like DNA-binding domain superfamily/Winged helix DNA-binding domain"/>
    <property type="match status" value="1"/>
</dbReference>
<protein>
    <recommendedName>
        <fullName evidence="1">PCI domain-containing protein</fullName>
    </recommendedName>
</protein>
<dbReference type="InterPro" id="IPR036390">
    <property type="entry name" value="WH_DNA-bd_sf"/>
</dbReference>
<dbReference type="RefSeq" id="XP_020065882.1">
    <property type="nucleotide sequence ID" value="XM_020207348.1"/>
</dbReference>
<dbReference type="OrthoDB" id="4082216at2759"/>
<gene>
    <name evidence="2" type="ORF">CANTADRAFT_25174</name>
</gene>
<dbReference type="AlphaFoldDB" id="A0A1E4SML6"/>
<dbReference type="Pfam" id="PF01399">
    <property type="entry name" value="PCI"/>
    <property type="match status" value="1"/>
</dbReference>
<proteinExistence type="predicted"/>
<name>A0A1E4SML6_9ASCO</name>
<dbReference type="SUPFAM" id="SSF46785">
    <property type="entry name" value="Winged helix' DNA-binding domain"/>
    <property type="match status" value="1"/>
</dbReference>
<evidence type="ECO:0000313" key="2">
    <source>
        <dbReference type="EMBL" id="ODV80760.1"/>
    </source>
</evidence>